<dbReference type="EC" id="2.1.1.77" evidence="3"/>
<evidence type="ECO:0000256" key="11">
    <source>
        <dbReference type="ARBA" id="ARBA00031350"/>
    </source>
</evidence>
<dbReference type="HOGENOM" id="CLU_037629_0_1_11"/>
<comment type="similarity">
    <text evidence="2">Belongs to the methyltransferase superfamily. L-isoaspartyl/D-aspartyl protein methyltransferase family.</text>
</comment>
<proteinExistence type="inferred from homology"/>
<name>A0A066YKI9_9ACTN</name>
<comment type="subcellular location">
    <subcellularLocation>
        <location evidence="1">Cytoplasm</location>
    </subcellularLocation>
</comment>
<evidence type="ECO:0000256" key="6">
    <source>
        <dbReference type="ARBA" id="ARBA00022603"/>
    </source>
</evidence>
<dbReference type="PANTHER" id="PTHR11579:SF0">
    <property type="entry name" value="PROTEIN-L-ISOASPARTATE(D-ASPARTATE) O-METHYLTRANSFERASE"/>
    <property type="match status" value="1"/>
</dbReference>
<dbReference type="SUPFAM" id="SSF53335">
    <property type="entry name" value="S-adenosyl-L-methionine-dependent methyltransferases"/>
    <property type="match status" value="1"/>
</dbReference>
<evidence type="ECO:0000256" key="8">
    <source>
        <dbReference type="ARBA" id="ARBA00022691"/>
    </source>
</evidence>
<dbReference type="GO" id="GO:0004719">
    <property type="term" value="F:protein-L-isoaspartate (D-aspartate) O-methyltransferase activity"/>
    <property type="evidence" value="ECO:0007669"/>
    <property type="project" value="UniProtKB-EC"/>
</dbReference>
<dbReference type="Proteomes" id="UP000027178">
    <property type="component" value="Unassembled WGS sequence"/>
</dbReference>
<dbReference type="PANTHER" id="PTHR11579">
    <property type="entry name" value="PROTEIN-L-ISOASPARTATE O-METHYLTRANSFERASE"/>
    <property type="match status" value="1"/>
</dbReference>
<dbReference type="RefSeq" id="WP_051654125.1">
    <property type="nucleotide sequence ID" value="NZ_KK853999.1"/>
</dbReference>
<dbReference type="Gene3D" id="3.40.50.150">
    <property type="entry name" value="Vaccinia Virus protein VP39"/>
    <property type="match status" value="1"/>
</dbReference>
<reference evidence="12 13" key="1">
    <citation type="submission" date="2014-05" db="EMBL/GenBank/DDBJ databases">
        <title>Draft Genome Sequence of Kitasatospora cheerisanensis KCTC 2395.</title>
        <authorList>
            <person name="Nam D.H."/>
        </authorList>
    </citation>
    <scope>NUCLEOTIDE SEQUENCE [LARGE SCALE GENOMIC DNA]</scope>
    <source>
        <strain evidence="12 13">KCTC 2395</strain>
    </source>
</reference>
<evidence type="ECO:0000256" key="4">
    <source>
        <dbReference type="ARBA" id="ARBA00013346"/>
    </source>
</evidence>
<dbReference type="AlphaFoldDB" id="A0A066YKI9"/>
<keyword evidence="8" id="KW-0949">S-adenosyl-L-methionine</keyword>
<dbReference type="InterPro" id="IPR000682">
    <property type="entry name" value="PCMT"/>
</dbReference>
<dbReference type="PATRIC" id="fig|1348663.4.peg.7503"/>
<accession>A0A066YKI9</accession>
<dbReference type="EMBL" id="JNBY01000176">
    <property type="protein sequence ID" value="KDN80454.1"/>
    <property type="molecule type" value="Genomic_DNA"/>
</dbReference>
<comment type="caution">
    <text evidence="12">The sequence shown here is derived from an EMBL/GenBank/DDBJ whole genome shotgun (WGS) entry which is preliminary data.</text>
</comment>
<protein>
    <recommendedName>
        <fullName evidence="4">Protein-L-isoaspartate O-methyltransferase</fullName>
        <ecNumber evidence="3">2.1.1.77</ecNumber>
    </recommendedName>
    <alternativeName>
        <fullName evidence="11">L-isoaspartyl protein carboxyl methyltransferase</fullName>
    </alternativeName>
    <alternativeName>
        <fullName evidence="9">Protein L-isoaspartyl methyltransferase</fullName>
    </alternativeName>
    <alternativeName>
        <fullName evidence="10">Protein-beta-aspartate methyltransferase</fullName>
    </alternativeName>
</protein>
<dbReference type="eggNOG" id="COG2518">
    <property type="taxonomic scope" value="Bacteria"/>
</dbReference>
<keyword evidence="7" id="KW-0808">Transferase</keyword>
<evidence type="ECO:0000256" key="9">
    <source>
        <dbReference type="ARBA" id="ARBA00030757"/>
    </source>
</evidence>
<evidence type="ECO:0000313" key="12">
    <source>
        <dbReference type="EMBL" id="KDN80454.1"/>
    </source>
</evidence>
<evidence type="ECO:0000256" key="3">
    <source>
        <dbReference type="ARBA" id="ARBA00011890"/>
    </source>
</evidence>
<dbReference type="InterPro" id="IPR029063">
    <property type="entry name" value="SAM-dependent_MTases_sf"/>
</dbReference>
<keyword evidence="5" id="KW-0963">Cytoplasm</keyword>
<organism evidence="12 13">
    <name type="scientific">Kitasatospora cheerisanensis KCTC 2395</name>
    <dbReference type="NCBI Taxonomy" id="1348663"/>
    <lineage>
        <taxon>Bacteria</taxon>
        <taxon>Bacillati</taxon>
        <taxon>Actinomycetota</taxon>
        <taxon>Actinomycetes</taxon>
        <taxon>Kitasatosporales</taxon>
        <taxon>Streptomycetaceae</taxon>
        <taxon>Kitasatospora</taxon>
    </lineage>
</organism>
<evidence type="ECO:0000256" key="1">
    <source>
        <dbReference type="ARBA" id="ARBA00004496"/>
    </source>
</evidence>
<evidence type="ECO:0000256" key="5">
    <source>
        <dbReference type="ARBA" id="ARBA00022490"/>
    </source>
</evidence>
<sequence length="397" mass="42487">MSGDLAAGARVALADRLAEAGVLDAGWRGSFEAVARHLFLPPVYWEFVDGAAVRRDQGTDPEEWLAGAYRDTAAITQWDDGDEGGGQRDFTSSLSMPTMVARMLGDLDVEDGHRVREVGTGPGFNAALLAHRLGAEQVVSVEIDEAVARCARGNLAAAGLGGVEVLLGDGADAAVGADGVDGVDGRADRLIATCSSLLTDVPVAWLEQTVPGGVIVAPTATLFGGGATARLRVADDGRSASGRFTGAADFMRMRQQRYQAPPVDAYLPGEWPGDATPSLTGLDPEDIGDSWLAQFAIGAALPDLYYRRAPYRDTVTWWFFDTAVTSWATVDSVPGQAEFDVRQTGPRRLWEEIHTAWQAWDKAGRPGYDRFGLTVTTAGTRTLWLDNPDHPWNPTAR</sequence>
<evidence type="ECO:0000313" key="13">
    <source>
        <dbReference type="Proteomes" id="UP000027178"/>
    </source>
</evidence>
<dbReference type="Pfam" id="PF01135">
    <property type="entry name" value="PCMT"/>
    <property type="match status" value="1"/>
</dbReference>
<gene>
    <name evidence="12" type="ORF">KCH_77860</name>
</gene>
<evidence type="ECO:0000256" key="10">
    <source>
        <dbReference type="ARBA" id="ARBA00031323"/>
    </source>
</evidence>
<dbReference type="CDD" id="cd02440">
    <property type="entry name" value="AdoMet_MTases"/>
    <property type="match status" value="1"/>
</dbReference>
<dbReference type="GO" id="GO:0032259">
    <property type="term" value="P:methylation"/>
    <property type="evidence" value="ECO:0007669"/>
    <property type="project" value="UniProtKB-KW"/>
</dbReference>
<dbReference type="GO" id="GO:0005737">
    <property type="term" value="C:cytoplasm"/>
    <property type="evidence" value="ECO:0007669"/>
    <property type="project" value="UniProtKB-SubCell"/>
</dbReference>
<evidence type="ECO:0000256" key="2">
    <source>
        <dbReference type="ARBA" id="ARBA00005369"/>
    </source>
</evidence>
<evidence type="ECO:0000256" key="7">
    <source>
        <dbReference type="ARBA" id="ARBA00022679"/>
    </source>
</evidence>
<keyword evidence="13" id="KW-1185">Reference proteome</keyword>
<keyword evidence="6" id="KW-0489">Methyltransferase</keyword>